<protein>
    <submittedName>
        <fullName evidence="1">Uncharacterized protein</fullName>
    </submittedName>
</protein>
<dbReference type="AlphaFoldDB" id="A0A565C5P0"/>
<organism evidence="1 2">
    <name type="scientific">Arabis nemorensis</name>
    <dbReference type="NCBI Taxonomy" id="586526"/>
    <lineage>
        <taxon>Eukaryota</taxon>
        <taxon>Viridiplantae</taxon>
        <taxon>Streptophyta</taxon>
        <taxon>Embryophyta</taxon>
        <taxon>Tracheophyta</taxon>
        <taxon>Spermatophyta</taxon>
        <taxon>Magnoliopsida</taxon>
        <taxon>eudicotyledons</taxon>
        <taxon>Gunneridae</taxon>
        <taxon>Pentapetalae</taxon>
        <taxon>rosids</taxon>
        <taxon>malvids</taxon>
        <taxon>Brassicales</taxon>
        <taxon>Brassicaceae</taxon>
        <taxon>Arabideae</taxon>
        <taxon>Arabis</taxon>
    </lineage>
</organism>
<sequence>MELYNKIYGTPIFDVCDDEEPMFDVYDDADLIMDPISVDGDGSFGGGANIFHVDAFISSLWNRSVPRPIASSAFGEGVSTTSQLPPLRHNVILCMEPERFSQRPFDRRRARDLVVSQTQTLNFEDKVLLDGGVLMRINRLNRRKPMSVICQRMWR</sequence>
<reference evidence="1" key="1">
    <citation type="submission" date="2019-07" db="EMBL/GenBank/DDBJ databases">
        <authorList>
            <person name="Dittberner H."/>
        </authorList>
    </citation>
    <scope>NUCLEOTIDE SEQUENCE [LARGE SCALE GENOMIC DNA]</scope>
</reference>
<dbReference type="OrthoDB" id="1133993at2759"/>
<accession>A0A565C5P0</accession>
<comment type="caution">
    <text evidence="1">The sequence shown here is derived from an EMBL/GenBank/DDBJ whole genome shotgun (WGS) entry which is preliminary data.</text>
</comment>
<dbReference type="EMBL" id="CABITT030000006">
    <property type="protein sequence ID" value="VVB08976.1"/>
    <property type="molecule type" value="Genomic_DNA"/>
</dbReference>
<proteinExistence type="predicted"/>
<dbReference type="Proteomes" id="UP000489600">
    <property type="component" value="Unassembled WGS sequence"/>
</dbReference>
<evidence type="ECO:0000313" key="1">
    <source>
        <dbReference type="EMBL" id="VVB08976.1"/>
    </source>
</evidence>
<evidence type="ECO:0000313" key="2">
    <source>
        <dbReference type="Proteomes" id="UP000489600"/>
    </source>
</evidence>
<gene>
    <name evidence="1" type="ORF">ANE_LOCUS19420</name>
</gene>
<name>A0A565C5P0_9BRAS</name>
<keyword evidence="2" id="KW-1185">Reference proteome</keyword>